<evidence type="ECO:0000256" key="12">
    <source>
        <dbReference type="ARBA" id="ARBA00072755"/>
    </source>
</evidence>
<dbReference type="InterPro" id="IPR036691">
    <property type="entry name" value="Endo/exonu/phosph_ase_sf"/>
</dbReference>
<sequence>MDKAYLRQCNDGEHFELSFEYKQTNPAVKRVFNFSRKLSEDINALLNRVSINVEKALSKKAKKKKSEVCIPKNQNANGPTVECETSCTVEASPGECPFERRHNFCKERAQGTEFRVMSYNLLADLYCDSNYSRTVLFPYCPPYALNINYRKQLLLKEIIGYNSDLICLQEVDRRVYKNDLQPILSHYNYNSTFYLKGGEVAEGLAFFYNKSRFILLDSDQLVFSQKIDTEPVFAEIWNKINTNSKLAERIKARTTTLQLNVVGSLDNDEILLIANTHLYFHPDADHIRLLHGCMAIKYLEQYSNQLKERYCGKRVSLIFCGDFNSVPDCGIYKLYTTGSIPGDYIDYSSNKSEHIENINIHHSFKLDSACGTPKYTNFTELFAACLDYIFYEKSSLGVSQIIPLPSDEELKENTAIPSVVFPSDHVALISDLRWL</sequence>
<dbReference type="InterPro" id="IPR050410">
    <property type="entry name" value="CCR4/nocturin_mRNA_transcr"/>
</dbReference>
<keyword evidence="7" id="KW-0378">Hydrolase</keyword>
<dbReference type="PANTHER" id="PTHR12121">
    <property type="entry name" value="CARBON CATABOLITE REPRESSOR PROTEIN 4"/>
    <property type="match status" value="1"/>
</dbReference>
<dbReference type="Gene3D" id="3.60.10.10">
    <property type="entry name" value="Endonuclease/exonuclease/phosphatase"/>
    <property type="match status" value="1"/>
</dbReference>
<evidence type="ECO:0000259" key="14">
    <source>
        <dbReference type="Pfam" id="PF03372"/>
    </source>
</evidence>
<evidence type="ECO:0000256" key="9">
    <source>
        <dbReference type="ARBA" id="ARBA00022842"/>
    </source>
</evidence>
<evidence type="ECO:0000256" key="5">
    <source>
        <dbReference type="ARBA" id="ARBA00022722"/>
    </source>
</evidence>
<reference evidence="15" key="1">
    <citation type="submission" date="2020-08" db="EMBL/GenBank/DDBJ databases">
        <title>Genome sequencing and assembly of the red palm weevil Rhynchophorus ferrugineus.</title>
        <authorList>
            <person name="Dias G.B."/>
            <person name="Bergman C.M."/>
            <person name="Manee M."/>
        </authorList>
    </citation>
    <scope>NUCLEOTIDE SEQUENCE</scope>
    <source>
        <strain evidence="15">AA-2017</strain>
        <tissue evidence="15">Whole larva</tissue>
    </source>
</reference>
<feature type="domain" description="Endonuclease/exonuclease/phosphatase" evidence="14">
    <location>
        <begin position="117"/>
        <end position="425"/>
    </location>
</feature>
<organism evidence="15 16">
    <name type="scientific">Rhynchophorus ferrugineus</name>
    <name type="common">Red palm weevil</name>
    <name type="synonym">Curculio ferrugineus</name>
    <dbReference type="NCBI Taxonomy" id="354439"/>
    <lineage>
        <taxon>Eukaryota</taxon>
        <taxon>Metazoa</taxon>
        <taxon>Ecdysozoa</taxon>
        <taxon>Arthropoda</taxon>
        <taxon>Hexapoda</taxon>
        <taxon>Insecta</taxon>
        <taxon>Pterygota</taxon>
        <taxon>Neoptera</taxon>
        <taxon>Endopterygota</taxon>
        <taxon>Coleoptera</taxon>
        <taxon>Polyphaga</taxon>
        <taxon>Cucujiformia</taxon>
        <taxon>Curculionidae</taxon>
        <taxon>Dryophthorinae</taxon>
        <taxon>Rhynchophorus</taxon>
    </lineage>
</organism>
<proteinExistence type="predicted"/>
<dbReference type="PANTHER" id="PTHR12121:SF37">
    <property type="entry name" value="2',5'-PHOSPHODIESTERASE 12"/>
    <property type="match status" value="1"/>
</dbReference>
<keyword evidence="6" id="KW-0479">Metal-binding</keyword>
<evidence type="ECO:0000256" key="3">
    <source>
        <dbReference type="ARBA" id="ARBA00022553"/>
    </source>
</evidence>
<evidence type="ECO:0000256" key="4">
    <source>
        <dbReference type="ARBA" id="ARBA00022664"/>
    </source>
</evidence>
<evidence type="ECO:0000256" key="6">
    <source>
        <dbReference type="ARBA" id="ARBA00022723"/>
    </source>
</evidence>
<evidence type="ECO:0000256" key="13">
    <source>
        <dbReference type="ARBA" id="ARBA00083541"/>
    </source>
</evidence>
<evidence type="ECO:0000256" key="10">
    <source>
        <dbReference type="ARBA" id="ARBA00022946"/>
    </source>
</evidence>
<dbReference type="SUPFAM" id="SSF56219">
    <property type="entry name" value="DNase I-like"/>
    <property type="match status" value="1"/>
</dbReference>
<dbReference type="GO" id="GO:0004535">
    <property type="term" value="F:poly(A)-specific ribonuclease activity"/>
    <property type="evidence" value="ECO:0007669"/>
    <property type="project" value="UniProtKB-ARBA"/>
</dbReference>
<dbReference type="Proteomes" id="UP000625711">
    <property type="component" value="Unassembled WGS sequence"/>
</dbReference>
<protein>
    <recommendedName>
        <fullName evidence="12">2',5'-phosphodiesterase 12</fullName>
    </recommendedName>
    <alternativeName>
        <fullName evidence="13">Mitochondrial deadenylase</fullName>
    </alternativeName>
</protein>
<keyword evidence="3" id="KW-0597">Phosphoprotein</keyword>
<evidence type="ECO:0000256" key="7">
    <source>
        <dbReference type="ARBA" id="ARBA00022801"/>
    </source>
</evidence>
<dbReference type="GO" id="GO:0046872">
    <property type="term" value="F:metal ion binding"/>
    <property type="evidence" value="ECO:0007669"/>
    <property type="project" value="UniProtKB-KW"/>
</dbReference>
<evidence type="ECO:0000256" key="11">
    <source>
        <dbReference type="ARBA" id="ARBA00023128"/>
    </source>
</evidence>
<dbReference type="Pfam" id="PF03372">
    <property type="entry name" value="Exo_endo_phos"/>
    <property type="match status" value="1"/>
</dbReference>
<accession>A0A834IEL6</accession>
<keyword evidence="8" id="KW-0269">Exonuclease</keyword>
<evidence type="ECO:0000256" key="8">
    <source>
        <dbReference type="ARBA" id="ARBA00022839"/>
    </source>
</evidence>
<dbReference type="OrthoDB" id="412787at2759"/>
<comment type="cofactor">
    <cofactor evidence="1">
        <name>Mg(2+)</name>
        <dbReference type="ChEBI" id="CHEBI:18420"/>
    </cofactor>
</comment>
<keyword evidence="10" id="KW-0809">Transit peptide</keyword>
<dbReference type="EMBL" id="JAACXV010000403">
    <property type="protein sequence ID" value="KAF7278314.1"/>
    <property type="molecule type" value="Genomic_DNA"/>
</dbReference>
<dbReference type="GO" id="GO:0006397">
    <property type="term" value="P:mRNA processing"/>
    <property type="evidence" value="ECO:0007669"/>
    <property type="project" value="UniProtKB-KW"/>
</dbReference>
<keyword evidence="5" id="KW-0540">Nuclease</keyword>
<dbReference type="GO" id="GO:0005759">
    <property type="term" value="C:mitochondrial matrix"/>
    <property type="evidence" value="ECO:0007669"/>
    <property type="project" value="UniProtKB-SubCell"/>
</dbReference>
<keyword evidence="16" id="KW-1185">Reference proteome</keyword>
<dbReference type="FunFam" id="3.60.10.10:FF:000018">
    <property type="entry name" value="2',5'-phosphodiesterase 12"/>
    <property type="match status" value="1"/>
</dbReference>
<dbReference type="InterPro" id="IPR005135">
    <property type="entry name" value="Endo/exonuclease/phosphatase"/>
</dbReference>
<name>A0A834IEL6_RHYFE</name>
<keyword evidence="4" id="KW-0507">mRNA processing</keyword>
<evidence type="ECO:0000256" key="1">
    <source>
        <dbReference type="ARBA" id="ARBA00001946"/>
    </source>
</evidence>
<comment type="subcellular location">
    <subcellularLocation>
        <location evidence="2">Mitochondrion matrix</location>
    </subcellularLocation>
</comment>
<keyword evidence="9" id="KW-0460">Magnesium</keyword>
<evidence type="ECO:0000313" key="15">
    <source>
        <dbReference type="EMBL" id="KAF7278314.1"/>
    </source>
</evidence>
<dbReference type="AlphaFoldDB" id="A0A834IEL6"/>
<keyword evidence="11" id="KW-0496">Mitochondrion</keyword>
<evidence type="ECO:0000256" key="2">
    <source>
        <dbReference type="ARBA" id="ARBA00004305"/>
    </source>
</evidence>
<evidence type="ECO:0000313" key="16">
    <source>
        <dbReference type="Proteomes" id="UP000625711"/>
    </source>
</evidence>
<gene>
    <name evidence="15" type="ORF">GWI33_008531</name>
</gene>
<dbReference type="GO" id="GO:0000288">
    <property type="term" value="P:nuclear-transcribed mRNA catabolic process, deadenylation-dependent decay"/>
    <property type="evidence" value="ECO:0007669"/>
    <property type="project" value="TreeGrafter"/>
</dbReference>
<comment type="caution">
    <text evidence="15">The sequence shown here is derived from an EMBL/GenBank/DDBJ whole genome shotgun (WGS) entry which is preliminary data.</text>
</comment>